<reference evidence="7" key="1">
    <citation type="submission" date="2020-10" db="EMBL/GenBank/DDBJ databases">
        <title>Unveiling of a novel bifunctional photoreceptor, Dualchrome1, isolated from a cosmopolitan green alga.</title>
        <authorList>
            <person name="Suzuki S."/>
            <person name="Kawachi M."/>
        </authorList>
    </citation>
    <scope>NUCLEOTIDE SEQUENCE</scope>
    <source>
        <strain evidence="7">NIES 2893</strain>
    </source>
</reference>
<keyword evidence="3" id="KW-0732">Signal</keyword>
<dbReference type="Pfam" id="PF24606">
    <property type="entry name" value="CEMIP_beta-hel"/>
    <property type="match status" value="1"/>
</dbReference>
<comment type="caution">
    <text evidence="7">The sequence shown here is derived from an EMBL/GenBank/DDBJ whole genome shotgun (WGS) entry which is preliminary data.</text>
</comment>
<sequence>MFVDATGTLTIGTPEEPVRDVHIYLNHQPCDINSDACKRQGALWSEGTLDIHGTPKTPWTLLQTDAPAGSSTLQVSACDNWSVGDRVVVSATGGEGTRYTNTVYGNNADENFEAEQRTITAVDAGCVVTLDTPLRSRHRGSWLGGIVPTQAEVANLNRAVVITGPFHRANVERPIEGGQGITTRQHVRGVSRIDHARVENCGRLAVGEYCMHWHVLKSCPSCYVKNSVVEGGVNKGITIHGTHDALVQNNVVYDVRGASIFIEDGNEMNNVVDSNVLMCPSLSNPVALAHFTMDGTGKHLRGRRCALDGHQEHRNSDFDEQSGLYALSPSNHIIGNRISGHDNAMFVNHQGYGVWGIGNAARRVCVASMPFGRTERNVFHNNAGFGWYVNVAFPMDVDLTADGHVSDWNSCLPFNMATGADNAKSFVIKDHVEYFNDFSMGTYDLGDVTFENAISALNNKGAYWKTYRRGINSGPFAKNLTLVDNWSYLEAPGGSALVEFDGLRLVKLNSADNHIPRFVVNHHCGLPNEQTGGLCASHYLLKDVTTTNPGEAALAPTTFYSETSKSSALLLYNGGAQWLNGASNRDERGANLAFRAPDNCVISGYWGGWGNNEWMFCEGLDDVRIVRIYSPNRGTLQVTTAGDGSFEVPYGTSFYSEQKRQGSTRYAYTPWCSGSSYPIDCANYIWPSGYTFLVRGGSEISIAIPSQVDGPMSDLFTMEYSEPLMSPTSITVSVSGDPLLAGGPCLIESTHSRSFITPYGPLIPQSGAWFECNPWQARNDVHDFAEAFSLHLQYNGADCESANCDTTVTATGVTTTTTTQAPTTTISTTTTTTTMSTAAPLPQGVAACRVKSDASIDAIWNALNWVCTQVSSPCCDPVDTSVCGSCGDGPSMRLQAVANTAWCPMRLSEGYSCVTDGHSCDFGGTMAWSALGSDTSPCCDPVDTSVCGSCGDGPSMRLQAVANTAWCPMRLSEGYSCVTDGHSCDFGGTMAWSASESDTCVTLPEPLNLPLASLRLCERNFIAEIDKNLSGVVVDERTGNLILSVNWPERILLYNPNTNSVERTVWKEDVLPLLRDAEGVAWLGPNDERDGAYEFAIVEESASRRIVIFDADTFEVTGETYDIDVNIEFNLGLEGITYDRTRRIFYAVQEKSPMRIVAVSRASGGGSLPTQEIIVDDQDQLRDVGLTDLAGVAYVDGGGSGALLLLSHEQKRVVLMDIDTRAFGEERLSVGGIQPEGVAYDASKAILYIAGEPNELMTFCHDEGGGFAADAKSLVGKQRESAATVDTIPEETSSSSSPSDDDNTECIQNFKRRKCLRVLEKVSDLAATQQEDPFELLNLPQVDEMDQLCSRPKMRRRICRKWKTLKNLREAEVVVDDDDDDDDVDVDVDDDETAEEVLQEEETTAEVVRRGDDQSSRRGNSRGGGRGMPRRNDT</sequence>
<evidence type="ECO:0000259" key="6">
    <source>
        <dbReference type="Pfam" id="PF24606"/>
    </source>
</evidence>
<dbReference type="PANTHER" id="PTHR46769:SF2">
    <property type="entry name" value="FIBROCYSTIN-L ISOFORM 2 PRECURSOR-RELATED"/>
    <property type="match status" value="1"/>
</dbReference>
<organism evidence="7 8">
    <name type="scientific">Pycnococcus provasolii</name>
    <dbReference type="NCBI Taxonomy" id="41880"/>
    <lineage>
        <taxon>Eukaryota</taxon>
        <taxon>Viridiplantae</taxon>
        <taxon>Chlorophyta</taxon>
        <taxon>Pseudoscourfieldiophyceae</taxon>
        <taxon>Pseudoscourfieldiales</taxon>
        <taxon>Pycnococcaceae</taxon>
        <taxon>Pycnococcus</taxon>
    </lineage>
</organism>
<dbReference type="GO" id="GO:0005886">
    <property type="term" value="C:plasma membrane"/>
    <property type="evidence" value="ECO:0007669"/>
    <property type="project" value="UniProtKB-SubCell"/>
</dbReference>
<dbReference type="OrthoDB" id="528399at2759"/>
<proteinExistence type="predicted"/>
<evidence type="ECO:0000256" key="2">
    <source>
        <dbReference type="ARBA" id="ARBA00022475"/>
    </source>
</evidence>
<dbReference type="Proteomes" id="UP000660262">
    <property type="component" value="Unassembled WGS sequence"/>
</dbReference>
<dbReference type="SMART" id="SM00710">
    <property type="entry name" value="PbH1"/>
    <property type="match status" value="3"/>
</dbReference>
<feature type="compositionally biased region" description="Acidic residues" evidence="5">
    <location>
        <begin position="1392"/>
        <end position="1404"/>
    </location>
</feature>
<feature type="region of interest" description="Disordered" evidence="5">
    <location>
        <begin position="1392"/>
        <end position="1434"/>
    </location>
</feature>
<dbReference type="Pfam" id="PF06977">
    <property type="entry name" value="SdiA-regulated"/>
    <property type="match status" value="1"/>
</dbReference>
<feature type="domain" description="CEMIP beta-helix" evidence="6">
    <location>
        <begin position="191"/>
        <end position="385"/>
    </location>
</feature>
<dbReference type="InterPro" id="IPR055401">
    <property type="entry name" value="CEMIP_beta-hel_dom"/>
</dbReference>
<name>A0A830H8N0_9CHLO</name>
<dbReference type="SUPFAM" id="SSF50956">
    <property type="entry name" value="Thermostable phytase (3-phytase)"/>
    <property type="match status" value="1"/>
</dbReference>
<feature type="compositionally biased region" description="Basic and acidic residues" evidence="5">
    <location>
        <begin position="1407"/>
        <end position="1416"/>
    </location>
</feature>
<keyword evidence="2" id="KW-1003">Cell membrane</keyword>
<accession>A0A830H8N0</accession>
<evidence type="ECO:0000256" key="4">
    <source>
        <dbReference type="ARBA" id="ARBA00023136"/>
    </source>
</evidence>
<dbReference type="InterPro" id="IPR052387">
    <property type="entry name" value="Fibrocystin"/>
</dbReference>
<evidence type="ECO:0000256" key="3">
    <source>
        <dbReference type="ARBA" id="ARBA00022729"/>
    </source>
</evidence>
<dbReference type="InterPro" id="IPR009722">
    <property type="entry name" value="YjiK/CarP"/>
</dbReference>
<protein>
    <recommendedName>
        <fullName evidence="6">CEMIP beta-helix domain-containing protein</fullName>
    </recommendedName>
</protein>
<dbReference type="EMBL" id="BNJQ01000004">
    <property type="protein sequence ID" value="GHP03048.1"/>
    <property type="molecule type" value="Genomic_DNA"/>
</dbReference>
<feature type="region of interest" description="Disordered" evidence="5">
    <location>
        <begin position="1280"/>
        <end position="1304"/>
    </location>
</feature>
<gene>
    <name evidence="7" type="ORF">PPROV_000180300</name>
</gene>
<evidence type="ECO:0000313" key="8">
    <source>
        <dbReference type="Proteomes" id="UP000660262"/>
    </source>
</evidence>
<evidence type="ECO:0000313" key="7">
    <source>
        <dbReference type="EMBL" id="GHP03048.1"/>
    </source>
</evidence>
<dbReference type="InterPro" id="IPR006626">
    <property type="entry name" value="PbH1"/>
</dbReference>
<dbReference type="InterPro" id="IPR012334">
    <property type="entry name" value="Pectin_lyas_fold"/>
</dbReference>
<evidence type="ECO:0000256" key="5">
    <source>
        <dbReference type="SAM" id="MobiDB-lite"/>
    </source>
</evidence>
<keyword evidence="8" id="KW-1185">Reference proteome</keyword>
<dbReference type="PANTHER" id="PTHR46769">
    <property type="entry name" value="POLYCYSTIC KIDNEY AND HEPATIC DISEASE 1 (AUTOSOMAL RECESSIVE)-LIKE 1"/>
    <property type="match status" value="1"/>
</dbReference>
<keyword evidence="4" id="KW-0472">Membrane</keyword>
<dbReference type="Gene3D" id="2.160.20.10">
    <property type="entry name" value="Single-stranded right-handed beta-helix, Pectin lyase-like"/>
    <property type="match status" value="1"/>
</dbReference>
<comment type="subcellular location">
    <subcellularLocation>
        <location evidence="1">Cell membrane</location>
    </subcellularLocation>
</comment>
<evidence type="ECO:0000256" key="1">
    <source>
        <dbReference type="ARBA" id="ARBA00004236"/>
    </source>
</evidence>